<evidence type="ECO:0000256" key="1">
    <source>
        <dbReference type="ARBA" id="ARBA00009437"/>
    </source>
</evidence>
<dbReference type="PROSITE" id="PS50931">
    <property type="entry name" value="HTH_LYSR"/>
    <property type="match status" value="1"/>
</dbReference>
<dbReference type="Gene3D" id="3.40.190.290">
    <property type="match status" value="1"/>
</dbReference>
<dbReference type="GO" id="GO:0043565">
    <property type="term" value="F:sequence-specific DNA binding"/>
    <property type="evidence" value="ECO:0007669"/>
    <property type="project" value="TreeGrafter"/>
</dbReference>
<dbReference type="InterPro" id="IPR036390">
    <property type="entry name" value="WH_DNA-bd_sf"/>
</dbReference>
<dbReference type="GO" id="GO:0003700">
    <property type="term" value="F:DNA-binding transcription factor activity"/>
    <property type="evidence" value="ECO:0007669"/>
    <property type="project" value="InterPro"/>
</dbReference>
<reference evidence="5 6" key="1">
    <citation type="submission" date="2014-09" db="EMBL/GenBank/DDBJ databases">
        <title>A draft genome sequence for Xanthomonas axonopodis pv. vasculorum NCPPB 900.</title>
        <authorList>
            <person name="Harrison J."/>
            <person name="Studholme D.J."/>
        </authorList>
    </citation>
    <scope>NUCLEOTIDE SEQUENCE [LARGE SCALE GENOMIC DNA]</scope>
    <source>
        <strain evidence="5 6">NCPPB 900</strain>
    </source>
</reference>
<dbReference type="GeneID" id="58003906"/>
<dbReference type="FunFam" id="3.40.190.290:FF:000001">
    <property type="entry name" value="Transcriptional regulator, LysR family"/>
    <property type="match status" value="1"/>
</dbReference>
<dbReference type="Proteomes" id="UP000028012">
    <property type="component" value="Unassembled WGS sequence"/>
</dbReference>
<dbReference type="InterPro" id="IPR000847">
    <property type="entry name" value="LysR_HTH_N"/>
</dbReference>
<accession>A0A098PYP4</accession>
<dbReference type="STRING" id="325777.GW15_0212490"/>
<dbReference type="eggNOG" id="COG0583">
    <property type="taxonomic scope" value="Bacteria"/>
</dbReference>
<keyword evidence="2" id="KW-0805">Transcription regulation</keyword>
<dbReference type="HOGENOM" id="CLU_039613_16_4_6"/>
<comment type="caution">
    <text evidence="5">The sequence shown here is derived from an EMBL/GenBank/DDBJ whole genome shotgun (WGS) entry which is preliminary data.</text>
</comment>
<evidence type="ECO:0000256" key="3">
    <source>
        <dbReference type="ARBA" id="ARBA00023125"/>
    </source>
</evidence>
<gene>
    <name evidence="5" type="ORF">GW15_0212490</name>
</gene>
<organism evidence="5 6">
    <name type="scientific">Xanthomonas axonopodis pv. vasculorum</name>
    <dbReference type="NCBI Taxonomy" id="325777"/>
    <lineage>
        <taxon>Bacteria</taxon>
        <taxon>Pseudomonadati</taxon>
        <taxon>Pseudomonadota</taxon>
        <taxon>Gammaproteobacteria</taxon>
        <taxon>Lysobacterales</taxon>
        <taxon>Lysobacteraceae</taxon>
        <taxon>Xanthomonas</taxon>
    </lineage>
</organism>
<proteinExistence type="inferred from homology"/>
<dbReference type="SUPFAM" id="SSF53850">
    <property type="entry name" value="Periplasmic binding protein-like II"/>
    <property type="match status" value="1"/>
</dbReference>
<evidence type="ECO:0000256" key="2">
    <source>
        <dbReference type="ARBA" id="ARBA00023015"/>
    </source>
</evidence>
<dbReference type="Gene3D" id="1.10.10.10">
    <property type="entry name" value="Winged helix-like DNA-binding domain superfamily/Winged helix DNA-binding domain"/>
    <property type="match status" value="1"/>
</dbReference>
<dbReference type="InterPro" id="IPR005119">
    <property type="entry name" value="LysR_subst-bd"/>
</dbReference>
<name>A0A098PYP4_9XANT</name>
<dbReference type="RefSeq" id="WP_042823063.1">
    <property type="nucleotide sequence ID" value="NZ_CP053649.1"/>
</dbReference>
<sequence>MDRLGDIALFLRVLDLGSITAGARSMDLSVAVASQRLKRLERELGVRLLHRTTRRLHPTAEGQRLAERGRVLMEDLDALAEDLRESAHDVGGVLRMTMSASLGRQYVSPLLPEFQARHPRLRISAHLSDDLVDLVKQGFDLAIRIGPLEDSGLVARRIADNRRTLAASPAYLQRHGTPRTPDELAQHAGVLLMGRDGRQDVWTLQTPEGGLVRVRRQSRFESNFGELVRDAVVDGQGIAVHSYWHIADELRSGRLVEVMPEYPPPASQISAVTPARQLQPPRVRACVDFLQERLGEQPPWEPATSHPPPGA</sequence>
<dbReference type="PANTHER" id="PTHR30537:SF81">
    <property type="entry name" value="TRANSCRIPTIONAL REGULATOR-RELATED"/>
    <property type="match status" value="1"/>
</dbReference>
<dbReference type="Pfam" id="PF00126">
    <property type="entry name" value="HTH_1"/>
    <property type="match status" value="1"/>
</dbReference>
<evidence type="ECO:0000313" key="6">
    <source>
        <dbReference type="Proteomes" id="UP000028012"/>
    </source>
</evidence>
<comment type="similarity">
    <text evidence="1">Belongs to the LysR transcriptional regulatory family.</text>
</comment>
<protein>
    <submittedName>
        <fullName evidence="5">LysR family transcriptional regulator</fullName>
    </submittedName>
</protein>
<dbReference type="GO" id="GO:0006351">
    <property type="term" value="P:DNA-templated transcription"/>
    <property type="evidence" value="ECO:0007669"/>
    <property type="project" value="TreeGrafter"/>
</dbReference>
<dbReference type="EMBL" id="JPHD02000085">
    <property type="protein sequence ID" value="KGE51851.1"/>
    <property type="molecule type" value="Genomic_DNA"/>
</dbReference>
<dbReference type="AlphaFoldDB" id="A0A098PYP4"/>
<dbReference type="SUPFAM" id="SSF46785">
    <property type="entry name" value="Winged helix' DNA-binding domain"/>
    <property type="match status" value="1"/>
</dbReference>
<dbReference type="PANTHER" id="PTHR30537">
    <property type="entry name" value="HTH-TYPE TRANSCRIPTIONAL REGULATOR"/>
    <property type="match status" value="1"/>
</dbReference>
<keyword evidence="3" id="KW-0238">DNA-binding</keyword>
<dbReference type="InterPro" id="IPR058163">
    <property type="entry name" value="LysR-type_TF_proteobact-type"/>
</dbReference>
<evidence type="ECO:0000256" key="4">
    <source>
        <dbReference type="ARBA" id="ARBA00023163"/>
    </source>
</evidence>
<dbReference type="Pfam" id="PF03466">
    <property type="entry name" value="LysR_substrate"/>
    <property type="match status" value="1"/>
</dbReference>
<evidence type="ECO:0000313" key="5">
    <source>
        <dbReference type="EMBL" id="KGE51851.1"/>
    </source>
</evidence>
<dbReference type="CDD" id="cd08422">
    <property type="entry name" value="PBP2_CrgA_like"/>
    <property type="match status" value="1"/>
</dbReference>
<keyword evidence="4" id="KW-0804">Transcription</keyword>
<dbReference type="InterPro" id="IPR036388">
    <property type="entry name" value="WH-like_DNA-bd_sf"/>
</dbReference>